<dbReference type="EMBL" id="JAGIZQ010000004">
    <property type="protein sequence ID" value="KAH6631372.1"/>
    <property type="molecule type" value="Genomic_DNA"/>
</dbReference>
<proteinExistence type="predicted"/>
<gene>
    <name evidence="1" type="ORF">F5144DRAFT_592396</name>
</gene>
<reference evidence="1 2" key="1">
    <citation type="journal article" date="2021" name="Nat. Commun.">
        <title>Genetic determinants of endophytism in the Arabidopsis root mycobiome.</title>
        <authorList>
            <person name="Mesny F."/>
            <person name="Miyauchi S."/>
            <person name="Thiergart T."/>
            <person name="Pickel B."/>
            <person name="Atanasova L."/>
            <person name="Karlsson M."/>
            <person name="Huettel B."/>
            <person name="Barry K.W."/>
            <person name="Haridas S."/>
            <person name="Chen C."/>
            <person name="Bauer D."/>
            <person name="Andreopoulos W."/>
            <person name="Pangilinan J."/>
            <person name="LaButti K."/>
            <person name="Riley R."/>
            <person name="Lipzen A."/>
            <person name="Clum A."/>
            <person name="Drula E."/>
            <person name="Henrissat B."/>
            <person name="Kohler A."/>
            <person name="Grigoriev I.V."/>
            <person name="Martin F.M."/>
            <person name="Hacquard S."/>
        </authorList>
    </citation>
    <scope>NUCLEOTIDE SEQUENCE [LARGE SCALE GENOMIC DNA]</scope>
    <source>
        <strain evidence="1 2">MPI-SDFR-AT-0079</strain>
    </source>
</reference>
<accession>A0ACB7PB10</accession>
<evidence type="ECO:0000313" key="2">
    <source>
        <dbReference type="Proteomes" id="UP000724584"/>
    </source>
</evidence>
<keyword evidence="2" id="KW-1185">Reference proteome</keyword>
<protein>
    <submittedName>
        <fullName evidence="1">Uncharacterized protein</fullName>
    </submittedName>
</protein>
<name>A0ACB7PB10_9PEZI</name>
<dbReference type="Proteomes" id="UP000724584">
    <property type="component" value="Unassembled WGS sequence"/>
</dbReference>
<evidence type="ECO:0000313" key="1">
    <source>
        <dbReference type="EMBL" id="KAH6631372.1"/>
    </source>
</evidence>
<organism evidence="1 2">
    <name type="scientific">Chaetomium tenue</name>
    <dbReference type="NCBI Taxonomy" id="1854479"/>
    <lineage>
        <taxon>Eukaryota</taxon>
        <taxon>Fungi</taxon>
        <taxon>Dikarya</taxon>
        <taxon>Ascomycota</taxon>
        <taxon>Pezizomycotina</taxon>
        <taxon>Sordariomycetes</taxon>
        <taxon>Sordariomycetidae</taxon>
        <taxon>Sordariales</taxon>
        <taxon>Chaetomiaceae</taxon>
        <taxon>Chaetomium</taxon>
    </lineage>
</organism>
<sequence length="434" mass="49512">MTTAQRLLDPTFDDLPWYRWWVLQQLSLQPQRPLLSLPTNDECDDKAASAHTDAFMAVWNQTRELILAPGPKTIESIANSLLELGLVSAKNNYEAMQSVQDLVFSILGWQTMLYKPDFVSAEEQVPGRFSILDEMDGSHGETRACLTQLAAHASRKALPDFLLGFGMMLPPPNYKGFAANDDDQQRSFAECKRVSPKEMNAHILKNICGLRFCWVDTLSCHLEMDTRSGTVFLYRYPSFCMYQLRRQLDARVGPESKQRNSLGNGHRCVLHCCASETRGSIPWADQEDVTKLLQQVLLSYRLLFGQTKKSREVFRSLRPFARMPPDGHDEFLTQLCGRKRPPDECATEMVERDEYDLADDFPYLRSKLVRLSSYAAGKRPQSIMQLWTDRRNSPAWLAFWSVLLFGSIGIFFALVQTLFQILQYVDAVKHSGNG</sequence>
<comment type="caution">
    <text evidence="1">The sequence shown here is derived from an EMBL/GenBank/DDBJ whole genome shotgun (WGS) entry which is preliminary data.</text>
</comment>